<feature type="compositionally biased region" description="Basic and acidic residues" evidence="1">
    <location>
        <begin position="136"/>
        <end position="150"/>
    </location>
</feature>
<proteinExistence type="predicted"/>
<keyword evidence="3" id="KW-1185">Reference proteome</keyword>
<dbReference type="Proteomes" id="UP000265520">
    <property type="component" value="Unassembled WGS sequence"/>
</dbReference>
<feature type="compositionally biased region" description="Basic residues" evidence="1">
    <location>
        <begin position="93"/>
        <end position="104"/>
    </location>
</feature>
<feature type="compositionally biased region" description="Basic and acidic residues" evidence="1">
    <location>
        <begin position="69"/>
        <end position="79"/>
    </location>
</feature>
<protein>
    <submittedName>
        <fullName evidence="2">Uncharacterized protein</fullName>
    </submittedName>
</protein>
<reference evidence="2 3" key="1">
    <citation type="journal article" date="2018" name="Front. Plant Sci.">
        <title>Red Clover (Trifolium pratense) and Zigzag Clover (T. medium) - A Picture of Genomic Similarities and Differences.</title>
        <authorList>
            <person name="Dluhosova J."/>
            <person name="Istvanek J."/>
            <person name="Nedelnik J."/>
            <person name="Repkova J."/>
        </authorList>
    </citation>
    <scope>NUCLEOTIDE SEQUENCE [LARGE SCALE GENOMIC DNA]</scope>
    <source>
        <strain evidence="3">cv. 10/8</strain>
        <tissue evidence="2">Leaf</tissue>
    </source>
</reference>
<feature type="compositionally biased region" description="Basic and acidic residues" evidence="1">
    <location>
        <begin position="1"/>
        <end position="14"/>
    </location>
</feature>
<accession>A0A392Q8Z0</accession>
<organism evidence="2 3">
    <name type="scientific">Trifolium medium</name>
    <dbReference type="NCBI Taxonomy" id="97028"/>
    <lineage>
        <taxon>Eukaryota</taxon>
        <taxon>Viridiplantae</taxon>
        <taxon>Streptophyta</taxon>
        <taxon>Embryophyta</taxon>
        <taxon>Tracheophyta</taxon>
        <taxon>Spermatophyta</taxon>
        <taxon>Magnoliopsida</taxon>
        <taxon>eudicotyledons</taxon>
        <taxon>Gunneridae</taxon>
        <taxon>Pentapetalae</taxon>
        <taxon>rosids</taxon>
        <taxon>fabids</taxon>
        <taxon>Fabales</taxon>
        <taxon>Fabaceae</taxon>
        <taxon>Papilionoideae</taxon>
        <taxon>50 kb inversion clade</taxon>
        <taxon>NPAAA clade</taxon>
        <taxon>Hologalegina</taxon>
        <taxon>IRL clade</taxon>
        <taxon>Trifolieae</taxon>
        <taxon>Trifolium</taxon>
    </lineage>
</organism>
<dbReference type="AlphaFoldDB" id="A0A392Q8Z0"/>
<name>A0A392Q8Z0_9FABA</name>
<feature type="non-terminal residue" evidence="2">
    <location>
        <position position="1"/>
    </location>
</feature>
<feature type="region of interest" description="Disordered" evidence="1">
    <location>
        <begin position="40"/>
        <end position="104"/>
    </location>
</feature>
<feature type="compositionally biased region" description="Basic and acidic residues" evidence="1">
    <location>
        <begin position="47"/>
        <end position="58"/>
    </location>
</feature>
<evidence type="ECO:0000313" key="2">
    <source>
        <dbReference type="EMBL" id="MCI20329.1"/>
    </source>
</evidence>
<feature type="non-terminal residue" evidence="2">
    <location>
        <position position="164"/>
    </location>
</feature>
<sequence>PTQPLLERRTKEPIPENPAILFSNEPPDVILEYMRLMKAEASGAEASEAKSTDGKKATETAATEDVGDSEAKETDKGKGPEAITIEVKPATKKDKRKVVKKPMTVKKRAPKVQWKIVISDSEETEDEQPMFKRKRTELVQKTTEEADPEKAQPASENMDTEADT</sequence>
<comment type="caution">
    <text evidence="2">The sequence shown here is derived from an EMBL/GenBank/DDBJ whole genome shotgun (WGS) entry which is preliminary data.</text>
</comment>
<evidence type="ECO:0000313" key="3">
    <source>
        <dbReference type="Proteomes" id="UP000265520"/>
    </source>
</evidence>
<feature type="region of interest" description="Disordered" evidence="1">
    <location>
        <begin position="119"/>
        <end position="164"/>
    </location>
</feature>
<dbReference type="EMBL" id="LXQA010119321">
    <property type="protein sequence ID" value="MCI20329.1"/>
    <property type="molecule type" value="Genomic_DNA"/>
</dbReference>
<feature type="region of interest" description="Disordered" evidence="1">
    <location>
        <begin position="1"/>
        <end position="25"/>
    </location>
</feature>
<evidence type="ECO:0000256" key="1">
    <source>
        <dbReference type="SAM" id="MobiDB-lite"/>
    </source>
</evidence>